<dbReference type="InterPro" id="IPR023795">
    <property type="entry name" value="Serpin_CS"/>
</dbReference>
<proteinExistence type="inferred from homology"/>
<dbReference type="GO" id="GO:0004867">
    <property type="term" value="F:serine-type endopeptidase inhibitor activity"/>
    <property type="evidence" value="ECO:0007669"/>
    <property type="project" value="InterPro"/>
</dbReference>
<dbReference type="SMART" id="SM00093">
    <property type="entry name" value="SERPIN"/>
    <property type="match status" value="1"/>
</dbReference>
<evidence type="ECO:0000313" key="4">
    <source>
        <dbReference type="EMBL" id="GAV06521.1"/>
    </source>
</evidence>
<evidence type="ECO:0000256" key="2">
    <source>
        <dbReference type="RuleBase" id="RU000411"/>
    </source>
</evidence>
<keyword evidence="5" id="KW-1185">Reference proteome</keyword>
<name>A0A1D1VZH5_RAMVA</name>
<dbReference type="STRING" id="947166.A0A1D1VZH5"/>
<gene>
    <name evidence="4" type="primary">RvY_16493-1</name>
    <name evidence="4" type="synonym">RvY_16493.1</name>
    <name evidence="4" type="ORF">RvY_16493</name>
</gene>
<reference evidence="4 5" key="1">
    <citation type="journal article" date="2016" name="Nat. Commun.">
        <title>Extremotolerant tardigrade genome and improved radiotolerance of human cultured cells by tardigrade-unique protein.</title>
        <authorList>
            <person name="Hashimoto T."/>
            <person name="Horikawa D.D."/>
            <person name="Saito Y."/>
            <person name="Kuwahara H."/>
            <person name="Kozuka-Hata H."/>
            <person name="Shin-I T."/>
            <person name="Minakuchi Y."/>
            <person name="Ohishi K."/>
            <person name="Motoyama A."/>
            <person name="Aizu T."/>
            <person name="Enomoto A."/>
            <person name="Kondo K."/>
            <person name="Tanaka S."/>
            <person name="Hara Y."/>
            <person name="Koshikawa S."/>
            <person name="Sagara H."/>
            <person name="Miura T."/>
            <person name="Yokobori S."/>
            <person name="Miyagawa K."/>
            <person name="Suzuki Y."/>
            <person name="Kubo T."/>
            <person name="Oyama M."/>
            <person name="Kohara Y."/>
            <person name="Fujiyama A."/>
            <person name="Arakawa K."/>
            <person name="Katayama T."/>
            <person name="Toyoda A."/>
            <person name="Kunieda T."/>
        </authorList>
    </citation>
    <scope>NUCLEOTIDE SEQUENCE [LARGE SCALE GENOMIC DNA]</scope>
    <source>
        <strain evidence="4 5">YOKOZUNA-1</strain>
    </source>
</reference>
<accession>A0A1D1VZH5</accession>
<comment type="caution">
    <text evidence="4">The sequence shown here is derived from an EMBL/GenBank/DDBJ whole genome shotgun (WGS) entry which is preliminary data.</text>
</comment>
<evidence type="ECO:0000259" key="3">
    <source>
        <dbReference type="SMART" id="SM00093"/>
    </source>
</evidence>
<dbReference type="Pfam" id="PF00079">
    <property type="entry name" value="Serpin"/>
    <property type="match status" value="2"/>
</dbReference>
<protein>
    <recommendedName>
        <fullName evidence="3">Serpin domain-containing protein</fullName>
    </recommendedName>
</protein>
<dbReference type="InterPro" id="IPR036186">
    <property type="entry name" value="Serpin_sf"/>
</dbReference>
<dbReference type="InterPro" id="IPR000215">
    <property type="entry name" value="Serpin_fam"/>
</dbReference>
<organism evidence="4 5">
    <name type="scientific">Ramazzottius varieornatus</name>
    <name type="common">Water bear</name>
    <name type="synonym">Tardigrade</name>
    <dbReference type="NCBI Taxonomy" id="947166"/>
    <lineage>
        <taxon>Eukaryota</taxon>
        <taxon>Metazoa</taxon>
        <taxon>Ecdysozoa</taxon>
        <taxon>Tardigrada</taxon>
        <taxon>Eutardigrada</taxon>
        <taxon>Parachela</taxon>
        <taxon>Hypsibioidea</taxon>
        <taxon>Ramazzottiidae</taxon>
        <taxon>Ramazzottius</taxon>
    </lineage>
</organism>
<sequence length="433" mass="48363">MANSNPYSNLEKFANMANDIALRLYHQASLQQKSSGNIVLSPPALIIGLYQAYLASEHNPDAKKEFEQAIFKQPLSSVQEIIKEYSAVLKNGQSINTQQPERHYDFTGGSRLFMSGKASGNSSKMDDALRKAGIAGVAQASSKQLSNTTDISQEISKLVCSPTLEEFPASKLSSQLGNLQHSGLLLSGAHFDADWEHMFVKKSKTSYEDRNRGPDVVELPASLEDFHNADGSVSQVVTVHLQGKIFLTRDETMKATIFELPMTQYEMSMVILLPDASKNDGEALSKLERTLKTDTLDIMRRNWQMPNARVYLPKFSFTGEYSMGKDLNNLGLKSIFSEKSDVNVTDCVHAASIGVSVESGPALPPRQGQPGECSIMEVEEFAKGLHVNRPFLFIIRKRSPEIWCMMGRVMNLPNEEETRVWNHHRHQQAEQEY</sequence>
<dbReference type="InterPro" id="IPR023796">
    <property type="entry name" value="Serpin_dom"/>
</dbReference>
<evidence type="ECO:0000313" key="5">
    <source>
        <dbReference type="Proteomes" id="UP000186922"/>
    </source>
</evidence>
<dbReference type="OrthoDB" id="10063692at2759"/>
<dbReference type="Gene3D" id="3.30.497.10">
    <property type="entry name" value="Antithrombin, subunit I, domain 2"/>
    <property type="match status" value="1"/>
</dbReference>
<dbReference type="AlphaFoldDB" id="A0A1D1VZH5"/>
<dbReference type="PANTHER" id="PTHR11461:SF211">
    <property type="entry name" value="GH10112P-RELATED"/>
    <property type="match status" value="1"/>
</dbReference>
<dbReference type="PROSITE" id="PS00284">
    <property type="entry name" value="SERPIN"/>
    <property type="match status" value="1"/>
</dbReference>
<evidence type="ECO:0000256" key="1">
    <source>
        <dbReference type="ARBA" id="ARBA00009500"/>
    </source>
</evidence>
<dbReference type="SUPFAM" id="SSF56574">
    <property type="entry name" value="Serpins"/>
    <property type="match status" value="1"/>
</dbReference>
<dbReference type="PANTHER" id="PTHR11461">
    <property type="entry name" value="SERINE PROTEASE INHIBITOR, SERPIN"/>
    <property type="match status" value="1"/>
</dbReference>
<dbReference type="EMBL" id="BDGG01000013">
    <property type="protein sequence ID" value="GAV06521.1"/>
    <property type="molecule type" value="Genomic_DNA"/>
</dbReference>
<dbReference type="CDD" id="cd00172">
    <property type="entry name" value="serpin"/>
    <property type="match status" value="1"/>
</dbReference>
<dbReference type="InterPro" id="IPR042178">
    <property type="entry name" value="Serpin_sf_1"/>
</dbReference>
<comment type="similarity">
    <text evidence="1 2">Belongs to the serpin family.</text>
</comment>
<dbReference type="Proteomes" id="UP000186922">
    <property type="component" value="Unassembled WGS sequence"/>
</dbReference>
<dbReference type="Gene3D" id="2.30.39.10">
    <property type="entry name" value="Alpha-1-antitrypsin, domain 1"/>
    <property type="match status" value="1"/>
</dbReference>
<feature type="domain" description="Serpin" evidence="3">
    <location>
        <begin position="22"/>
        <end position="412"/>
    </location>
</feature>
<dbReference type="GO" id="GO:0005615">
    <property type="term" value="C:extracellular space"/>
    <property type="evidence" value="ECO:0007669"/>
    <property type="project" value="InterPro"/>
</dbReference>
<dbReference type="InterPro" id="IPR042185">
    <property type="entry name" value="Serpin_sf_2"/>
</dbReference>